<organism evidence="2 4">
    <name type="scientific">Neospora caninum (strain Liverpool)</name>
    <dbReference type="NCBI Taxonomy" id="572307"/>
    <lineage>
        <taxon>Eukaryota</taxon>
        <taxon>Sar</taxon>
        <taxon>Alveolata</taxon>
        <taxon>Apicomplexa</taxon>
        <taxon>Conoidasida</taxon>
        <taxon>Coccidia</taxon>
        <taxon>Eucoccidiorida</taxon>
        <taxon>Eimeriorina</taxon>
        <taxon>Sarcocystidae</taxon>
        <taxon>Neospora</taxon>
    </lineage>
</organism>
<dbReference type="OrthoDB" id="10249433at2759"/>
<dbReference type="eggNOG" id="KOG1552">
    <property type="taxonomic scope" value="Eukaryota"/>
</dbReference>
<dbReference type="Gene3D" id="3.40.50.1820">
    <property type="entry name" value="alpha/beta hydrolase"/>
    <property type="match status" value="1"/>
</dbReference>
<keyword evidence="4" id="KW-1185">Reference proteome</keyword>
<feature type="region of interest" description="Disordered" evidence="1">
    <location>
        <begin position="433"/>
        <end position="471"/>
    </location>
</feature>
<dbReference type="GO" id="GO:0016787">
    <property type="term" value="F:hydrolase activity"/>
    <property type="evidence" value="ECO:0007669"/>
    <property type="project" value="UniProtKB-KW"/>
</dbReference>
<dbReference type="PANTHER" id="PTHR12277">
    <property type="entry name" value="ALPHA/BETA HYDROLASE DOMAIN-CONTAINING PROTEIN"/>
    <property type="match status" value="1"/>
</dbReference>
<dbReference type="AlphaFoldDB" id="F0VGG6"/>
<dbReference type="OMA" id="CTILYWH"/>
<feature type="compositionally biased region" description="Basic and acidic residues" evidence="1">
    <location>
        <begin position="449"/>
        <end position="458"/>
    </location>
</feature>
<reference evidence="3" key="4">
    <citation type="journal article" date="2015" name="PLoS ONE">
        <title>Comprehensive Evaluation of Toxoplasma gondii VEG and Neospora caninum LIV Genomes with Tachyzoite Stage Transcriptome and Proteome Defines Novel Transcript Features.</title>
        <authorList>
            <person name="Ramaprasad A."/>
            <person name="Mourier T."/>
            <person name="Naeem R."/>
            <person name="Malas T.B."/>
            <person name="Moussa E."/>
            <person name="Panigrahi A."/>
            <person name="Vermont S.J."/>
            <person name="Otto T.D."/>
            <person name="Wastling J."/>
            <person name="Pain A."/>
        </authorList>
    </citation>
    <scope>NUCLEOTIDE SEQUENCE</scope>
    <source>
        <strain evidence="3">Liverpool</strain>
    </source>
</reference>
<dbReference type="RefSeq" id="XP_003882842.1">
    <property type="nucleotide sequence ID" value="XM_003882793.1"/>
</dbReference>
<dbReference type="SUPFAM" id="SSF53474">
    <property type="entry name" value="alpha/beta-Hydrolases"/>
    <property type="match status" value="1"/>
</dbReference>
<sequence length="505" mass="53214">MGIGSSNLGDAILFPAPAASYDAQLPGLLWIEEDFPPLAPRGSLSPEEAAELEAVHRHSRAHQRLFPAFFISAPGGESQCTILYWHGNSCDLGQIYEELDVLSKFLNAHVLAIEFPGYGLAPPLNGPGPEDLAAAAIGAEGSSADEAAVRRTASGLSKNKMGDLINKWSRSAFNFLAWLGVTPSNVLCFGRSIGTGPASYLAAALAEQNIHVGGVVLHAPYITVHKIVQEYASLGTWLISNHWSNAANLEKMAVASCPLLIVHGLDDEVIPTSHGRRLFETYQSEKKEGFFPADSSHNRYYIIDDLGKPMEAFLRDKSLVTGAPAVRVEIPAYVRAPPQWQLQSQRAGVAPLVCEADSASFVADAAISALPSSPASPEAAEAREALAEFASPAREAALQAAQGGSAVVAATAHAVDRSNSALGNLIASATGSKGGQWNVGISHPPRASEASEEKRRDGAGGAEGNAPHFSQMIESGIFSRGSLEEIMGEALREVNRDGAGNAQTP</sequence>
<dbReference type="Proteomes" id="UP000007494">
    <property type="component" value="Chromosome VIIb"/>
</dbReference>
<dbReference type="InParanoid" id="F0VGG6"/>
<reference evidence="4" key="3">
    <citation type="journal article" date="2012" name="PLoS Pathog.">
        <title>Comparative genomics of the apicomplexan parasites Toxoplasma gondii and Neospora caninum: Coccidia differing in host range and transmission strategy.</title>
        <authorList>
            <person name="Reid A.J."/>
            <person name="Vermont S.J."/>
            <person name="Cotton J.A."/>
            <person name="Harris D."/>
            <person name="Hill-Cawthorne G.A."/>
            <person name="Konen-Waisman S."/>
            <person name="Latham S.M."/>
            <person name="Mourier T."/>
            <person name="Norton R."/>
            <person name="Quail M.A."/>
            <person name="Sanders M."/>
            <person name="Shanmugam D."/>
            <person name="Sohal A."/>
            <person name="Wasmuth J.D."/>
            <person name="Brunk B."/>
            <person name="Grigg M.E."/>
            <person name="Howard J.C."/>
            <person name="Parkinson J."/>
            <person name="Roos D.S."/>
            <person name="Trees A.J."/>
            <person name="Berriman M."/>
            <person name="Pain A."/>
            <person name="Wastling J.M."/>
        </authorList>
    </citation>
    <scope>NUCLEOTIDE SEQUENCE [LARGE SCALE GENOMIC DNA]</scope>
    <source>
        <strain evidence="4">Liverpool</strain>
    </source>
</reference>
<name>F0VGG6_NEOCL</name>
<evidence type="ECO:0000313" key="3">
    <source>
        <dbReference type="EMBL" id="CEL66791.1"/>
    </source>
</evidence>
<evidence type="ECO:0000313" key="2">
    <source>
        <dbReference type="EMBL" id="CBZ52810.1"/>
    </source>
</evidence>
<dbReference type="PANTHER" id="PTHR12277:SF197">
    <property type="entry name" value="CHROMOSOME UNDETERMINED SCAFFOLD_38, WHOLE GENOME SHOTGUN SEQUENCE"/>
    <property type="match status" value="1"/>
</dbReference>
<keyword evidence="3" id="KW-0378">Hydrolase</keyword>
<proteinExistence type="predicted"/>
<dbReference type="InterPro" id="IPR029058">
    <property type="entry name" value="AB_hydrolase_fold"/>
</dbReference>
<reference evidence="2" key="1">
    <citation type="submission" date="2011-02" db="EMBL/GenBank/DDBJ databases">
        <authorList>
            <person name="Aslett M."/>
        </authorList>
    </citation>
    <scope>NUCLEOTIDE SEQUENCE</scope>
    <source>
        <strain evidence="2">Liverpool</strain>
    </source>
</reference>
<evidence type="ECO:0000256" key="1">
    <source>
        <dbReference type="SAM" id="MobiDB-lite"/>
    </source>
</evidence>
<dbReference type="VEuPathDB" id="ToxoDB:NCLIV_025990"/>
<accession>F0VGG6</accession>
<dbReference type="GeneID" id="13442682"/>
<dbReference type="EMBL" id="FR823389">
    <property type="protein sequence ID" value="CBZ52810.1"/>
    <property type="molecule type" value="Genomic_DNA"/>
</dbReference>
<protein>
    <submittedName>
        <fullName evidence="3">Hydrolase</fullName>
    </submittedName>
</protein>
<reference evidence="2" key="2">
    <citation type="submission" date="2011-03" db="EMBL/GenBank/DDBJ databases">
        <title>Comparative genomics and transcriptomics of Neospora caninum and Toxoplasma gondii.</title>
        <authorList>
            <person name="Reid A.J."/>
            <person name="Sohal A."/>
            <person name="Harris D."/>
            <person name="Quail M."/>
            <person name="Sanders M."/>
            <person name="Berriman M."/>
            <person name="Wastling J.M."/>
            <person name="Pain A."/>
        </authorList>
    </citation>
    <scope>NUCLEOTIDE SEQUENCE</scope>
    <source>
        <strain evidence="2">Liverpool</strain>
    </source>
</reference>
<gene>
    <name evidence="3" type="ORF">BN1204_025990</name>
    <name evidence="2" type="ORF">NCLIV_025990</name>
</gene>
<dbReference type="EMBL" id="LN714482">
    <property type="protein sequence ID" value="CEL66791.1"/>
    <property type="molecule type" value="Genomic_DNA"/>
</dbReference>
<evidence type="ECO:0000313" key="4">
    <source>
        <dbReference type="Proteomes" id="UP000007494"/>
    </source>
</evidence>